<organism evidence="11">
    <name type="scientific">marine sediment metagenome</name>
    <dbReference type="NCBI Taxonomy" id="412755"/>
    <lineage>
        <taxon>unclassified sequences</taxon>
        <taxon>metagenomes</taxon>
        <taxon>ecological metagenomes</taxon>
    </lineage>
</organism>
<feature type="domain" description="Mechanosensitive ion channel MscS C-terminal" evidence="10">
    <location>
        <begin position="144"/>
        <end position="225"/>
    </location>
</feature>
<dbReference type="SUPFAM" id="SSF82861">
    <property type="entry name" value="Mechanosensitive channel protein MscS (YggB), transmembrane region"/>
    <property type="match status" value="1"/>
</dbReference>
<feature type="domain" description="Mechanosensitive ion channel MscS" evidence="9">
    <location>
        <begin position="69"/>
        <end position="134"/>
    </location>
</feature>
<keyword evidence="5 8" id="KW-1133">Transmembrane helix</keyword>
<dbReference type="InterPro" id="IPR045275">
    <property type="entry name" value="MscS_archaea/bacteria_type"/>
</dbReference>
<evidence type="ECO:0000256" key="8">
    <source>
        <dbReference type="SAM" id="Phobius"/>
    </source>
</evidence>
<dbReference type="Gene3D" id="3.30.70.100">
    <property type="match status" value="1"/>
</dbReference>
<dbReference type="Gene3D" id="2.30.30.60">
    <property type="match status" value="1"/>
</dbReference>
<evidence type="ECO:0000256" key="3">
    <source>
        <dbReference type="ARBA" id="ARBA00022475"/>
    </source>
</evidence>
<dbReference type="Gene3D" id="1.10.287.1260">
    <property type="match status" value="1"/>
</dbReference>
<dbReference type="GO" id="GO:0005886">
    <property type="term" value="C:plasma membrane"/>
    <property type="evidence" value="ECO:0007669"/>
    <property type="project" value="UniProtKB-SubCell"/>
</dbReference>
<evidence type="ECO:0000256" key="4">
    <source>
        <dbReference type="ARBA" id="ARBA00022692"/>
    </source>
</evidence>
<keyword evidence="4 8" id="KW-0812">Transmembrane</keyword>
<evidence type="ECO:0000313" key="11">
    <source>
        <dbReference type="EMBL" id="GAI43435.1"/>
    </source>
</evidence>
<dbReference type="AlphaFoldDB" id="X1PX38"/>
<gene>
    <name evidence="11" type="ORF">S06H3_41182</name>
</gene>
<dbReference type="Pfam" id="PF00924">
    <property type="entry name" value="MS_channel_2nd"/>
    <property type="match status" value="1"/>
</dbReference>
<proteinExistence type="inferred from homology"/>
<accession>X1PX38</accession>
<dbReference type="InterPro" id="IPR010920">
    <property type="entry name" value="LSM_dom_sf"/>
</dbReference>
<dbReference type="InterPro" id="IPR006685">
    <property type="entry name" value="MscS_channel_2nd"/>
</dbReference>
<feature type="region of interest" description="Disordered" evidence="7">
    <location>
        <begin position="242"/>
        <end position="265"/>
    </location>
</feature>
<dbReference type="InterPro" id="IPR049278">
    <property type="entry name" value="MS_channel_C"/>
</dbReference>
<evidence type="ECO:0000256" key="1">
    <source>
        <dbReference type="ARBA" id="ARBA00004651"/>
    </source>
</evidence>
<keyword evidence="6 8" id="KW-0472">Membrane</keyword>
<feature type="transmembrane region" description="Helical" evidence="8">
    <location>
        <begin position="51"/>
        <end position="70"/>
    </location>
</feature>
<evidence type="ECO:0000256" key="7">
    <source>
        <dbReference type="SAM" id="MobiDB-lite"/>
    </source>
</evidence>
<reference evidence="11" key="1">
    <citation type="journal article" date="2014" name="Front. Microbiol.">
        <title>High frequency of phylogenetically diverse reductive dehalogenase-homologous genes in deep subseafloor sedimentary metagenomes.</title>
        <authorList>
            <person name="Kawai M."/>
            <person name="Futagami T."/>
            <person name="Toyoda A."/>
            <person name="Takaki Y."/>
            <person name="Nishi S."/>
            <person name="Hori S."/>
            <person name="Arai W."/>
            <person name="Tsubouchi T."/>
            <person name="Morono Y."/>
            <person name="Uchiyama I."/>
            <person name="Ito T."/>
            <person name="Fujiyama A."/>
            <person name="Inagaki F."/>
            <person name="Takami H."/>
        </authorList>
    </citation>
    <scope>NUCLEOTIDE SEQUENCE</scope>
    <source>
        <strain evidence="11">Expedition CK06-06</strain>
    </source>
</reference>
<protein>
    <recommendedName>
        <fullName evidence="12">Mechanosensitive ion channel family protein</fullName>
    </recommendedName>
</protein>
<feature type="non-terminal residue" evidence="11">
    <location>
        <position position="265"/>
    </location>
</feature>
<sequence>FIDAMFRSWFVRRGQPLPLPDVLHSLIMAVIYLIVFFIIMRGIFGFNITPFLATSALLTMILGLAFQGILSNILSGMSLHLTKSFGMGDWIAVGEDEGIVINTNWRETRVFDRYSNIIVIPNNIVASEKITNFSYPNKKTALIIPVKVSYEAPPSEVFKALREAASDVPEVLSEPEPEPHLLGYEDFGIDYAIKFWITDFRRKYPIMAAVGRNIWYKFKRRNIEIPIPLSDKLSDMMKTVDKTERAVSDDKEKGRTTRDLIKSDF</sequence>
<comment type="subcellular location">
    <subcellularLocation>
        <location evidence="1">Cell membrane</location>
        <topology evidence="1">Multi-pass membrane protein</topology>
    </subcellularLocation>
</comment>
<dbReference type="EMBL" id="BARV01025348">
    <property type="protein sequence ID" value="GAI43435.1"/>
    <property type="molecule type" value="Genomic_DNA"/>
</dbReference>
<dbReference type="SUPFAM" id="SSF50182">
    <property type="entry name" value="Sm-like ribonucleoproteins"/>
    <property type="match status" value="1"/>
</dbReference>
<dbReference type="InterPro" id="IPR023408">
    <property type="entry name" value="MscS_beta-dom_sf"/>
</dbReference>
<evidence type="ECO:0008006" key="12">
    <source>
        <dbReference type="Google" id="ProtNLM"/>
    </source>
</evidence>
<evidence type="ECO:0000256" key="2">
    <source>
        <dbReference type="ARBA" id="ARBA00008017"/>
    </source>
</evidence>
<evidence type="ECO:0000259" key="9">
    <source>
        <dbReference type="Pfam" id="PF00924"/>
    </source>
</evidence>
<evidence type="ECO:0000256" key="5">
    <source>
        <dbReference type="ARBA" id="ARBA00022989"/>
    </source>
</evidence>
<comment type="caution">
    <text evidence="11">The sequence shown here is derived from an EMBL/GenBank/DDBJ whole genome shotgun (WGS) entry which is preliminary data.</text>
</comment>
<dbReference type="SUPFAM" id="SSF82689">
    <property type="entry name" value="Mechanosensitive channel protein MscS (YggB), C-terminal domain"/>
    <property type="match status" value="1"/>
</dbReference>
<name>X1PX38_9ZZZZ</name>
<dbReference type="PANTHER" id="PTHR30221:SF1">
    <property type="entry name" value="SMALL-CONDUCTANCE MECHANOSENSITIVE CHANNEL"/>
    <property type="match status" value="1"/>
</dbReference>
<feature type="transmembrane region" description="Helical" evidence="8">
    <location>
        <begin position="22"/>
        <end position="44"/>
    </location>
</feature>
<evidence type="ECO:0000256" key="6">
    <source>
        <dbReference type="ARBA" id="ARBA00023136"/>
    </source>
</evidence>
<dbReference type="InterPro" id="IPR011066">
    <property type="entry name" value="MscS_channel_C_sf"/>
</dbReference>
<dbReference type="GO" id="GO:0008381">
    <property type="term" value="F:mechanosensitive monoatomic ion channel activity"/>
    <property type="evidence" value="ECO:0007669"/>
    <property type="project" value="InterPro"/>
</dbReference>
<keyword evidence="3" id="KW-1003">Cell membrane</keyword>
<dbReference type="PANTHER" id="PTHR30221">
    <property type="entry name" value="SMALL-CONDUCTANCE MECHANOSENSITIVE CHANNEL"/>
    <property type="match status" value="1"/>
</dbReference>
<dbReference type="Pfam" id="PF21082">
    <property type="entry name" value="MS_channel_3rd"/>
    <property type="match status" value="1"/>
</dbReference>
<comment type="similarity">
    <text evidence="2">Belongs to the MscS (TC 1.A.23) family.</text>
</comment>
<dbReference type="InterPro" id="IPR011014">
    <property type="entry name" value="MscS_channel_TM-2"/>
</dbReference>
<feature type="non-terminal residue" evidence="11">
    <location>
        <position position="1"/>
    </location>
</feature>
<evidence type="ECO:0000259" key="10">
    <source>
        <dbReference type="Pfam" id="PF21082"/>
    </source>
</evidence>